<dbReference type="EMBL" id="CAJOBA010043540">
    <property type="protein sequence ID" value="CAF4150976.1"/>
    <property type="molecule type" value="Genomic_DNA"/>
</dbReference>
<dbReference type="Proteomes" id="UP000682733">
    <property type="component" value="Unassembled WGS sequence"/>
</dbReference>
<organism evidence="1 3">
    <name type="scientific">Didymodactylos carnosus</name>
    <dbReference type="NCBI Taxonomy" id="1234261"/>
    <lineage>
        <taxon>Eukaryota</taxon>
        <taxon>Metazoa</taxon>
        <taxon>Spiralia</taxon>
        <taxon>Gnathifera</taxon>
        <taxon>Rotifera</taxon>
        <taxon>Eurotatoria</taxon>
        <taxon>Bdelloidea</taxon>
        <taxon>Philodinida</taxon>
        <taxon>Philodinidae</taxon>
        <taxon>Didymodactylos</taxon>
    </lineage>
</organism>
<dbReference type="AlphaFoldDB" id="A0A8S2F4S4"/>
<gene>
    <name evidence="1" type="ORF">OVA965_LOCUS30283</name>
    <name evidence="2" type="ORF">TMI583_LOCUS31083</name>
</gene>
<dbReference type="Proteomes" id="UP000677228">
    <property type="component" value="Unassembled WGS sequence"/>
</dbReference>
<name>A0A8S2F4S4_9BILA</name>
<evidence type="ECO:0000313" key="3">
    <source>
        <dbReference type="Proteomes" id="UP000677228"/>
    </source>
</evidence>
<sequence length="103" mass="12057">MKGRQHDSDEGRGWFFLTPGEYGYLVQEGINARYTNCDELIDAMNLILNINYKLVRVLESHDIHLAIRREPRLRIIDADNNNSVHTCMSVYKLHVKWAIAKRD</sequence>
<proteinExistence type="predicted"/>
<evidence type="ECO:0000313" key="1">
    <source>
        <dbReference type="EMBL" id="CAF1339666.1"/>
    </source>
</evidence>
<evidence type="ECO:0000313" key="2">
    <source>
        <dbReference type="EMBL" id="CAF4150976.1"/>
    </source>
</evidence>
<accession>A0A8S2F4S4</accession>
<comment type="caution">
    <text evidence="1">The sequence shown here is derived from an EMBL/GenBank/DDBJ whole genome shotgun (WGS) entry which is preliminary data.</text>
</comment>
<reference evidence="1" key="1">
    <citation type="submission" date="2021-02" db="EMBL/GenBank/DDBJ databases">
        <authorList>
            <person name="Nowell W R."/>
        </authorList>
    </citation>
    <scope>NUCLEOTIDE SEQUENCE</scope>
</reference>
<protein>
    <submittedName>
        <fullName evidence="1">Uncharacterized protein</fullName>
    </submittedName>
</protein>
<feature type="non-terminal residue" evidence="1">
    <location>
        <position position="1"/>
    </location>
</feature>
<dbReference type="EMBL" id="CAJNOK010021913">
    <property type="protein sequence ID" value="CAF1339666.1"/>
    <property type="molecule type" value="Genomic_DNA"/>
</dbReference>